<dbReference type="InterPro" id="IPR015943">
    <property type="entry name" value="WD40/YVTN_repeat-like_dom_sf"/>
</dbReference>
<reference evidence="3" key="1">
    <citation type="journal article" date="2019" name="Int. J. Syst. Evol. Microbiol.">
        <title>The Global Catalogue of Microorganisms (GCM) 10K type strain sequencing project: providing services to taxonomists for standard genome sequencing and annotation.</title>
        <authorList>
            <consortium name="The Broad Institute Genomics Platform"/>
            <consortium name="The Broad Institute Genome Sequencing Center for Infectious Disease"/>
            <person name="Wu L."/>
            <person name="Ma J."/>
        </authorList>
    </citation>
    <scope>NUCLEOTIDE SEQUENCE [LARGE SCALE GENOMIC DNA]</scope>
    <source>
        <strain evidence="3">JCM 17933</strain>
    </source>
</reference>
<dbReference type="InterPro" id="IPR011048">
    <property type="entry name" value="Haem_d1_sf"/>
</dbReference>
<dbReference type="Gene3D" id="2.130.10.10">
    <property type="entry name" value="YVTN repeat-like/Quinoprotein amine dehydrogenase"/>
    <property type="match status" value="1"/>
</dbReference>
<dbReference type="Pfam" id="PF10282">
    <property type="entry name" value="Lactonase"/>
    <property type="match status" value="1"/>
</dbReference>
<dbReference type="Proteomes" id="UP001500503">
    <property type="component" value="Unassembled WGS sequence"/>
</dbReference>
<sequence>MVIAPGGRFALIADFGAGRVLIRRFDRTSRVLSALVQRIPCGGLTPWSFSLHRSGRWLLVANEASGSVDLFGVDPRSGRLTDTGTSIPVPNPACITFDR</sequence>
<dbReference type="SUPFAM" id="SSF51004">
    <property type="entry name" value="C-terminal (heme d1) domain of cytochrome cd1-nitrite reductase"/>
    <property type="match status" value="1"/>
</dbReference>
<evidence type="ECO:0008006" key="4">
    <source>
        <dbReference type="Google" id="ProtNLM"/>
    </source>
</evidence>
<evidence type="ECO:0000313" key="2">
    <source>
        <dbReference type="EMBL" id="GAA4489281.1"/>
    </source>
</evidence>
<proteinExistence type="inferred from homology"/>
<gene>
    <name evidence="2" type="ORF">GCM10023191_019820</name>
</gene>
<organism evidence="2 3">
    <name type="scientific">Actinoallomurus oryzae</name>
    <dbReference type="NCBI Taxonomy" id="502180"/>
    <lineage>
        <taxon>Bacteria</taxon>
        <taxon>Bacillati</taxon>
        <taxon>Actinomycetota</taxon>
        <taxon>Actinomycetes</taxon>
        <taxon>Streptosporangiales</taxon>
        <taxon>Thermomonosporaceae</taxon>
        <taxon>Actinoallomurus</taxon>
    </lineage>
</organism>
<dbReference type="InterPro" id="IPR050282">
    <property type="entry name" value="Cycloisomerase_2"/>
</dbReference>
<evidence type="ECO:0000313" key="3">
    <source>
        <dbReference type="Proteomes" id="UP001500503"/>
    </source>
</evidence>
<accession>A0ABP8PMH1</accession>
<dbReference type="EMBL" id="BAABHF010000015">
    <property type="protein sequence ID" value="GAA4489281.1"/>
    <property type="molecule type" value="Genomic_DNA"/>
</dbReference>
<keyword evidence="3" id="KW-1185">Reference proteome</keyword>
<dbReference type="PANTHER" id="PTHR30344:SF1">
    <property type="entry name" value="6-PHOSPHOGLUCONOLACTONASE"/>
    <property type="match status" value="1"/>
</dbReference>
<comment type="caution">
    <text evidence="2">The sequence shown here is derived from an EMBL/GenBank/DDBJ whole genome shotgun (WGS) entry which is preliminary data.</text>
</comment>
<name>A0ABP8PMH1_9ACTN</name>
<evidence type="ECO:0000256" key="1">
    <source>
        <dbReference type="ARBA" id="ARBA00005564"/>
    </source>
</evidence>
<dbReference type="InterPro" id="IPR019405">
    <property type="entry name" value="Lactonase_7-beta_prop"/>
</dbReference>
<dbReference type="PANTHER" id="PTHR30344">
    <property type="entry name" value="6-PHOSPHOGLUCONOLACTONASE-RELATED"/>
    <property type="match status" value="1"/>
</dbReference>
<protein>
    <recommendedName>
        <fullName evidence="4">Lactonase family protein</fullName>
    </recommendedName>
</protein>
<comment type="similarity">
    <text evidence="1">Belongs to the cycloisomerase 2 family.</text>
</comment>